<dbReference type="AlphaFoldDB" id="A0A1J1I5M9"/>
<protein>
    <submittedName>
        <fullName evidence="1">CLUMA_CG009089, isoform A</fullName>
    </submittedName>
</protein>
<evidence type="ECO:0000313" key="1">
    <source>
        <dbReference type="EMBL" id="CRK95631.1"/>
    </source>
</evidence>
<name>A0A1J1I5M9_9DIPT</name>
<keyword evidence="2" id="KW-1185">Reference proteome</keyword>
<accession>A0A1J1I5M9</accession>
<evidence type="ECO:0000313" key="2">
    <source>
        <dbReference type="Proteomes" id="UP000183832"/>
    </source>
</evidence>
<proteinExistence type="predicted"/>
<dbReference type="EMBL" id="CVRI01000042">
    <property type="protein sequence ID" value="CRK95631.1"/>
    <property type="molecule type" value="Genomic_DNA"/>
</dbReference>
<sequence>MSILTLEHFVVYFELTQLCLFMDSRHKTHSDDLENDFKKRNMPTTHLFLPEIVFLFLRP</sequence>
<dbReference type="Proteomes" id="UP000183832">
    <property type="component" value="Unassembled WGS sequence"/>
</dbReference>
<gene>
    <name evidence="1" type="ORF">CLUMA_CG009089</name>
</gene>
<organism evidence="1 2">
    <name type="scientific">Clunio marinus</name>
    <dbReference type="NCBI Taxonomy" id="568069"/>
    <lineage>
        <taxon>Eukaryota</taxon>
        <taxon>Metazoa</taxon>
        <taxon>Ecdysozoa</taxon>
        <taxon>Arthropoda</taxon>
        <taxon>Hexapoda</taxon>
        <taxon>Insecta</taxon>
        <taxon>Pterygota</taxon>
        <taxon>Neoptera</taxon>
        <taxon>Endopterygota</taxon>
        <taxon>Diptera</taxon>
        <taxon>Nematocera</taxon>
        <taxon>Chironomoidea</taxon>
        <taxon>Chironomidae</taxon>
        <taxon>Clunio</taxon>
    </lineage>
</organism>
<reference evidence="1 2" key="1">
    <citation type="submission" date="2015-04" db="EMBL/GenBank/DDBJ databases">
        <authorList>
            <person name="Syromyatnikov M.Y."/>
            <person name="Popov V.N."/>
        </authorList>
    </citation>
    <scope>NUCLEOTIDE SEQUENCE [LARGE SCALE GENOMIC DNA]</scope>
</reference>